<dbReference type="AlphaFoldDB" id="A0A2V3ZZP3"/>
<dbReference type="Gene3D" id="3.90.470.20">
    <property type="entry name" value="4'-phosphopantetheinyl transferase domain"/>
    <property type="match status" value="2"/>
</dbReference>
<keyword evidence="5" id="KW-1185">Reference proteome</keyword>
<protein>
    <recommendedName>
        <fullName evidence="3">4'-phosphopantetheinyl transferase domain-containing protein</fullName>
    </recommendedName>
</protein>
<reference evidence="4 5" key="1">
    <citation type="submission" date="2018-05" db="EMBL/GenBank/DDBJ databases">
        <title>Marinifilum breve JC075T sp. nov., a marine bacterium isolated from Yongle Blue Hole in the South China Sea.</title>
        <authorList>
            <person name="Fu T."/>
        </authorList>
    </citation>
    <scope>NUCLEOTIDE SEQUENCE [LARGE SCALE GENOMIC DNA]</scope>
    <source>
        <strain evidence="4 5">JC075</strain>
    </source>
</reference>
<dbReference type="EMBL" id="QFLI01000005">
    <property type="protein sequence ID" value="PXY00610.1"/>
    <property type="molecule type" value="Genomic_DNA"/>
</dbReference>
<gene>
    <name evidence="4" type="ORF">DF185_11900</name>
</gene>
<dbReference type="InterPro" id="IPR050559">
    <property type="entry name" value="P-Pant_transferase_sf"/>
</dbReference>
<dbReference type="GO" id="GO:0008897">
    <property type="term" value="F:holo-[acyl-carrier-protein] synthase activity"/>
    <property type="evidence" value="ECO:0007669"/>
    <property type="project" value="InterPro"/>
</dbReference>
<dbReference type="Pfam" id="PF01648">
    <property type="entry name" value="ACPS"/>
    <property type="match status" value="1"/>
</dbReference>
<comment type="similarity">
    <text evidence="1">Belongs to the P-Pant transferase superfamily. Gsp/Sfp/HetI/AcpT family.</text>
</comment>
<evidence type="ECO:0000313" key="4">
    <source>
        <dbReference type="EMBL" id="PXY00610.1"/>
    </source>
</evidence>
<feature type="domain" description="4'-phosphopantetheinyl transferase" evidence="3">
    <location>
        <begin position="109"/>
        <end position="204"/>
    </location>
</feature>
<dbReference type="Proteomes" id="UP000248079">
    <property type="component" value="Unassembled WGS sequence"/>
</dbReference>
<dbReference type="InterPro" id="IPR037143">
    <property type="entry name" value="4-PPantetheinyl_Trfase_dom_sf"/>
</dbReference>
<dbReference type="GO" id="GO:0019878">
    <property type="term" value="P:lysine biosynthetic process via aminoadipic acid"/>
    <property type="evidence" value="ECO:0007669"/>
    <property type="project" value="TreeGrafter"/>
</dbReference>
<dbReference type="GO" id="GO:0000287">
    <property type="term" value="F:magnesium ion binding"/>
    <property type="evidence" value="ECO:0007669"/>
    <property type="project" value="InterPro"/>
</dbReference>
<dbReference type="SUPFAM" id="SSF56214">
    <property type="entry name" value="4'-phosphopantetheinyl transferase"/>
    <property type="match status" value="2"/>
</dbReference>
<proteinExistence type="inferred from homology"/>
<dbReference type="RefSeq" id="WP_110360983.1">
    <property type="nucleotide sequence ID" value="NZ_QFLI01000005.1"/>
</dbReference>
<evidence type="ECO:0000259" key="3">
    <source>
        <dbReference type="Pfam" id="PF01648"/>
    </source>
</evidence>
<name>A0A2V3ZZP3_9BACT</name>
<dbReference type="GO" id="GO:0005829">
    <property type="term" value="C:cytosol"/>
    <property type="evidence" value="ECO:0007669"/>
    <property type="project" value="TreeGrafter"/>
</dbReference>
<evidence type="ECO:0000313" key="5">
    <source>
        <dbReference type="Proteomes" id="UP000248079"/>
    </source>
</evidence>
<evidence type="ECO:0000256" key="2">
    <source>
        <dbReference type="ARBA" id="ARBA00022679"/>
    </source>
</evidence>
<dbReference type="PANTHER" id="PTHR12215:SF10">
    <property type="entry name" value="L-AMINOADIPATE-SEMIALDEHYDE DEHYDROGENASE-PHOSPHOPANTETHEINYL TRANSFERASE"/>
    <property type="match status" value="1"/>
</dbReference>
<accession>A0A2V3ZZP3</accession>
<evidence type="ECO:0000256" key="1">
    <source>
        <dbReference type="ARBA" id="ARBA00010990"/>
    </source>
</evidence>
<organism evidence="4 5">
    <name type="scientific">Marinifilum breve</name>
    <dbReference type="NCBI Taxonomy" id="2184082"/>
    <lineage>
        <taxon>Bacteria</taxon>
        <taxon>Pseudomonadati</taxon>
        <taxon>Bacteroidota</taxon>
        <taxon>Bacteroidia</taxon>
        <taxon>Marinilabiliales</taxon>
        <taxon>Marinifilaceae</taxon>
    </lineage>
</organism>
<dbReference type="InterPro" id="IPR008278">
    <property type="entry name" value="4-PPantetheinyl_Trfase_dom"/>
</dbReference>
<keyword evidence="2" id="KW-0808">Transferase</keyword>
<comment type="caution">
    <text evidence="4">The sequence shown here is derived from an EMBL/GenBank/DDBJ whole genome shotgun (WGS) entry which is preliminary data.</text>
</comment>
<sequence>MPLFKHLHISDDCNLYIWKIDEEVDYLKNQVELSDKELEKFNGFGSQSRKKEYLTTRLLVQKYIAADLRMENNEHGKPFLIDSDLNISVSHTKNFAAIFVSKHSIPALDMEYLSDRVDRIAKRFLSESELENISEQDRTFHLYQHWCAKECLIKFYGKKDVHLINELKIHPFSPDQDTFTGEVCRDDFSESYTFQHINFDGYLLVYSLNP</sequence>
<dbReference type="OrthoDB" id="1190494at2"/>
<dbReference type="PANTHER" id="PTHR12215">
    <property type="entry name" value="PHOSPHOPANTETHEINE TRANSFERASE"/>
    <property type="match status" value="1"/>
</dbReference>